<dbReference type="EMBL" id="JBHTIS010000287">
    <property type="protein sequence ID" value="MFD1045400.1"/>
    <property type="molecule type" value="Genomic_DNA"/>
</dbReference>
<reference evidence="3" key="1">
    <citation type="journal article" date="2019" name="Int. J. Syst. Evol. Microbiol.">
        <title>The Global Catalogue of Microorganisms (GCM) 10K type strain sequencing project: providing services to taxonomists for standard genome sequencing and annotation.</title>
        <authorList>
            <consortium name="The Broad Institute Genomics Platform"/>
            <consortium name="The Broad Institute Genome Sequencing Center for Infectious Disease"/>
            <person name="Wu L."/>
            <person name="Ma J."/>
        </authorList>
    </citation>
    <scope>NUCLEOTIDE SEQUENCE [LARGE SCALE GENOMIC DNA]</scope>
    <source>
        <strain evidence="3">JCM 31486</strain>
    </source>
</reference>
<feature type="domain" description="Acyl-CoA dehydrogenase/oxidase N-terminal" evidence="1">
    <location>
        <begin position="6"/>
        <end position="44"/>
    </location>
</feature>
<dbReference type="InterPro" id="IPR009100">
    <property type="entry name" value="AcylCoA_DH/oxidase_NM_dom_sf"/>
</dbReference>
<comment type="caution">
    <text evidence="2">The sequence shown here is derived from an EMBL/GenBank/DDBJ whole genome shotgun (WGS) entry which is preliminary data.</text>
</comment>
<dbReference type="Gene3D" id="1.10.540.10">
    <property type="entry name" value="Acyl-CoA dehydrogenase/oxidase, N-terminal domain"/>
    <property type="match status" value="1"/>
</dbReference>
<accession>A0ABW3M8Z6</accession>
<evidence type="ECO:0000259" key="1">
    <source>
        <dbReference type="Pfam" id="PF02771"/>
    </source>
</evidence>
<sequence>MRFDLTPEQELVVATVREFVETELYPYEDEVERLDEVPADLAARIRGKALAA</sequence>
<feature type="non-terminal residue" evidence="2">
    <location>
        <position position="52"/>
    </location>
</feature>
<protein>
    <submittedName>
        <fullName evidence="2">Acyl-CoA dehydrogenase family protein</fullName>
    </submittedName>
</protein>
<dbReference type="Proteomes" id="UP001597045">
    <property type="component" value="Unassembled WGS sequence"/>
</dbReference>
<organism evidence="2 3">
    <name type="scientific">Kibdelosporangium lantanae</name>
    <dbReference type="NCBI Taxonomy" id="1497396"/>
    <lineage>
        <taxon>Bacteria</taxon>
        <taxon>Bacillati</taxon>
        <taxon>Actinomycetota</taxon>
        <taxon>Actinomycetes</taxon>
        <taxon>Pseudonocardiales</taxon>
        <taxon>Pseudonocardiaceae</taxon>
        <taxon>Kibdelosporangium</taxon>
    </lineage>
</organism>
<dbReference type="SUPFAM" id="SSF56645">
    <property type="entry name" value="Acyl-CoA dehydrogenase NM domain-like"/>
    <property type="match status" value="1"/>
</dbReference>
<dbReference type="Pfam" id="PF02771">
    <property type="entry name" value="Acyl-CoA_dh_N"/>
    <property type="match status" value="1"/>
</dbReference>
<proteinExistence type="predicted"/>
<dbReference type="InterPro" id="IPR013786">
    <property type="entry name" value="AcylCoA_DH/ox_N"/>
</dbReference>
<name>A0ABW3M8Z6_9PSEU</name>
<evidence type="ECO:0000313" key="2">
    <source>
        <dbReference type="EMBL" id="MFD1045400.1"/>
    </source>
</evidence>
<gene>
    <name evidence="2" type="ORF">ACFQ1S_07265</name>
</gene>
<dbReference type="InterPro" id="IPR037069">
    <property type="entry name" value="AcylCoA_DH/ox_N_sf"/>
</dbReference>
<keyword evidence="3" id="KW-1185">Reference proteome</keyword>
<evidence type="ECO:0000313" key="3">
    <source>
        <dbReference type="Proteomes" id="UP001597045"/>
    </source>
</evidence>